<reference evidence="2" key="1">
    <citation type="journal article" date="2019" name="Int. J. Syst. Evol. Microbiol.">
        <title>The Global Catalogue of Microorganisms (GCM) 10K type strain sequencing project: providing services to taxonomists for standard genome sequencing and annotation.</title>
        <authorList>
            <consortium name="The Broad Institute Genomics Platform"/>
            <consortium name="The Broad Institute Genome Sequencing Center for Infectious Disease"/>
            <person name="Wu L."/>
            <person name="Ma J."/>
        </authorList>
    </citation>
    <scope>NUCLEOTIDE SEQUENCE [LARGE SCALE GENOMIC DNA]</scope>
    <source>
        <strain evidence="2">CCM 8908</strain>
    </source>
</reference>
<dbReference type="EMBL" id="JBHSSI010000113">
    <property type="protein sequence ID" value="MFC6262015.1"/>
    <property type="molecule type" value="Genomic_DNA"/>
</dbReference>
<dbReference type="InterPro" id="IPR020288">
    <property type="entry name" value="Sheath_initiator"/>
</dbReference>
<sequence>MDDEVDEVETDDVVDEVPDELEEETLSSYTYLIKNGHIMSMTDGRKAMVQAVDKILRTERFVYPIYDDQYGNDFEELLGKDFDYAEVEVDRMLTEALEADDRVTDVAVDSIEKIDSTTLKVIGSCETIYGTIPVESEVGLDESGSTGD</sequence>
<dbReference type="Proteomes" id="UP001596283">
    <property type="component" value="Unassembled WGS sequence"/>
</dbReference>
<protein>
    <submittedName>
        <fullName evidence="1">DUF2634 domain-containing protein</fullName>
    </submittedName>
</protein>
<organism evidence="1 2">
    <name type="scientific">Levilactobacillus fujinensis</name>
    <dbReference type="NCBI Taxonomy" id="2486024"/>
    <lineage>
        <taxon>Bacteria</taxon>
        <taxon>Bacillati</taxon>
        <taxon>Bacillota</taxon>
        <taxon>Bacilli</taxon>
        <taxon>Lactobacillales</taxon>
        <taxon>Lactobacillaceae</taxon>
        <taxon>Levilactobacillus</taxon>
    </lineage>
</organism>
<evidence type="ECO:0000313" key="1">
    <source>
        <dbReference type="EMBL" id="MFC6262015.1"/>
    </source>
</evidence>
<dbReference type="Pfam" id="PF10934">
    <property type="entry name" value="Sheath_initiator"/>
    <property type="match status" value="1"/>
</dbReference>
<proteinExistence type="predicted"/>
<name>A0ABW1TLD4_9LACO</name>
<comment type="caution">
    <text evidence="1">The sequence shown here is derived from an EMBL/GenBank/DDBJ whole genome shotgun (WGS) entry which is preliminary data.</text>
</comment>
<evidence type="ECO:0000313" key="2">
    <source>
        <dbReference type="Proteomes" id="UP001596283"/>
    </source>
</evidence>
<accession>A0ABW1TLD4</accession>
<keyword evidence="2" id="KW-1185">Reference proteome</keyword>
<gene>
    <name evidence="1" type="ORF">ACFP1C_13905</name>
</gene>
<dbReference type="RefSeq" id="WP_125685957.1">
    <property type="nucleotide sequence ID" value="NZ_JBHSSI010000113.1"/>
</dbReference>